<keyword evidence="4" id="KW-1185">Reference proteome</keyword>
<evidence type="ECO:0000259" key="3">
    <source>
        <dbReference type="PROSITE" id="PS50222"/>
    </source>
</evidence>
<organism evidence="4 5">
    <name type="scientific">Elaeis guineensis var. tenera</name>
    <name type="common">Oil palm</name>
    <dbReference type="NCBI Taxonomy" id="51953"/>
    <lineage>
        <taxon>Eukaryota</taxon>
        <taxon>Viridiplantae</taxon>
        <taxon>Streptophyta</taxon>
        <taxon>Embryophyta</taxon>
        <taxon>Tracheophyta</taxon>
        <taxon>Spermatophyta</taxon>
        <taxon>Magnoliopsida</taxon>
        <taxon>Liliopsida</taxon>
        <taxon>Arecaceae</taxon>
        <taxon>Arecoideae</taxon>
        <taxon>Cocoseae</taxon>
        <taxon>Elaeidinae</taxon>
        <taxon>Elaeis</taxon>
    </lineage>
</organism>
<dbReference type="Pfam" id="PF13499">
    <property type="entry name" value="EF-hand_7"/>
    <property type="match status" value="1"/>
</dbReference>
<keyword evidence="1" id="KW-0106">Calcium</keyword>
<evidence type="ECO:0000256" key="2">
    <source>
        <dbReference type="SAM" id="Coils"/>
    </source>
</evidence>
<dbReference type="Gene3D" id="1.10.238.10">
    <property type="entry name" value="EF-hand"/>
    <property type="match status" value="1"/>
</dbReference>
<sequence length="210" mass="23486">MEPRFGEEDVALKELTVPSTREAEELARMKALDKREDFCKISRALAVLASASSVSRERQEFLSLVNKEIEMYNTMLEKAGAEQEEEAKKAYIAAREKADQDSEAAAEDMISSALINKVDAMLQKLEKEIDNVDAIIGNHWQLLDRDHDGKVTPEELAAAAMYLKDTLDRTGVQELISNLSRDREGKILVEDVVKLGSQTDDANPDEAECR</sequence>
<dbReference type="InterPro" id="IPR044202">
    <property type="entry name" value="LETM1/MDM38-like"/>
</dbReference>
<dbReference type="RefSeq" id="XP_029118080.1">
    <property type="nucleotide sequence ID" value="XM_029262247.1"/>
</dbReference>
<gene>
    <name evidence="5" type="primary">LOC105036633</name>
</gene>
<dbReference type="GO" id="GO:0005509">
    <property type="term" value="F:calcium ion binding"/>
    <property type="evidence" value="ECO:0007669"/>
    <property type="project" value="InterPro"/>
</dbReference>
<name>A0A8N4IBJ2_ELAGV</name>
<evidence type="ECO:0000256" key="1">
    <source>
        <dbReference type="ARBA" id="ARBA00022837"/>
    </source>
</evidence>
<dbReference type="PANTHER" id="PTHR14009:SF1">
    <property type="entry name" value="MITOCHONDRIAL PROTON_CALCIUM EXCHANGER PROTEIN"/>
    <property type="match status" value="1"/>
</dbReference>
<dbReference type="InterPro" id="IPR002048">
    <property type="entry name" value="EF_hand_dom"/>
</dbReference>
<accession>A0A8N4IBJ2</accession>
<dbReference type="PROSITE" id="PS50222">
    <property type="entry name" value="EF_HAND_2"/>
    <property type="match status" value="1"/>
</dbReference>
<dbReference type="OrthoDB" id="275278at2759"/>
<dbReference type="GO" id="GO:0030003">
    <property type="term" value="P:intracellular monoatomic cation homeostasis"/>
    <property type="evidence" value="ECO:0007669"/>
    <property type="project" value="TreeGrafter"/>
</dbReference>
<dbReference type="Proteomes" id="UP000504607">
    <property type="component" value="Unplaced"/>
</dbReference>
<dbReference type="InterPro" id="IPR011992">
    <property type="entry name" value="EF-hand-dom_pair"/>
</dbReference>
<reference evidence="5" key="1">
    <citation type="submission" date="2025-08" db="UniProtKB">
        <authorList>
            <consortium name="RefSeq"/>
        </authorList>
    </citation>
    <scope>IDENTIFICATION</scope>
</reference>
<dbReference type="AlphaFoldDB" id="A0A8N4IBJ2"/>
<dbReference type="InterPro" id="IPR018247">
    <property type="entry name" value="EF_Hand_1_Ca_BS"/>
</dbReference>
<dbReference type="PANTHER" id="PTHR14009">
    <property type="entry name" value="LEUCINE ZIPPER-EF-HAND CONTAINING TRANSMEMBRANE PROTEIN"/>
    <property type="match status" value="1"/>
</dbReference>
<dbReference type="PROSITE" id="PS00018">
    <property type="entry name" value="EF_HAND_1"/>
    <property type="match status" value="1"/>
</dbReference>
<feature type="domain" description="EF-hand" evidence="3">
    <location>
        <begin position="131"/>
        <end position="166"/>
    </location>
</feature>
<keyword evidence="2" id="KW-0175">Coiled coil</keyword>
<feature type="coiled-coil region" evidence="2">
    <location>
        <begin position="81"/>
        <end position="135"/>
    </location>
</feature>
<dbReference type="SUPFAM" id="SSF47473">
    <property type="entry name" value="EF-hand"/>
    <property type="match status" value="1"/>
</dbReference>
<evidence type="ECO:0000313" key="4">
    <source>
        <dbReference type="Proteomes" id="UP000504607"/>
    </source>
</evidence>
<evidence type="ECO:0000313" key="5">
    <source>
        <dbReference type="RefSeq" id="XP_029118080.1"/>
    </source>
</evidence>
<protein>
    <submittedName>
        <fullName evidence="5">Uncharacterized protein LOC105036633</fullName>
    </submittedName>
</protein>
<dbReference type="GO" id="GO:0005743">
    <property type="term" value="C:mitochondrial inner membrane"/>
    <property type="evidence" value="ECO:0007669"/>
    <property type="project" value="InterPro"/>
</dbReference>
<proteinExistence type="predicted"/>